<evidence type="ECO:0000313" key="2">
    <source>
        <dbReference type="EMBL" id="RHW28835.1"/>
    </source>
</evidence>
<comment type="caution">
    <text evidence="2">The sequence shown here is derived from an EMBL/GenBank/DDBJ whole genome shotgun (WGS) entry which is preliminary data.</text>
</comment>
<dbReference type="OrthoDB" id="5195420at2"/>
<keyword evidence="1" id="KW-0732">Signal</keyword>
<reference evidence="2 3" key="1">
    <citation type="submission" date="2018-09" db="EMBL/GenBank/DDBJ databases">
        <title>Genome sequencing of Nocardioides immobilis CCTCC AB 2017083 for comparison to Nocardioides silvaticus.</title>
        <authorList>
            <person name="Li C."/>
            <person name="Wang G."/>
        </authorList>
    </citation>
    <scope>NUCLEOTIDE SEQUENCE [LARGE SCALE GENOMIC DNA]</scope>
    <source>
        <strain evidence="2 3">CCTCC AB 2017083</strain>
    </source>
</reference>
<dbReference type="RefSeq" id="WP_118922461.1">
    <property type="nucleotide sequence ID" value="NZ_QXGH01000009.1"/>
</dbReference>
<evidence type="ECO:0000313" key="3">
    <source>
        <dbReference type="Proteomes" id="UP000283644"/>
    </source>
</evidence>
<name>A0A417Y8C9_9ACTN</name>
<feature type="chain" id="PRO_5019555439" description="Allene oxide cyclase" evidence="1">
    <location>
        <begin position="32"/>
        <end position="164"/>
    </location>
</feature>
<dbReference type="Gene3D" id="2.40.480.10">
    <property type="entry name" value="Allene oxide cyclase-like"/>
    <property type="match status" value="1"/>
</dbReference>
<feature type="signal peptide" evidence="1">
    <location>
        <begin position="1"/>
        <end position="31"/>
    </location>
</feature>
<organism evidence="2 3">
    <name type="scientific">Nocardioides immobilis</name>
    <dbReference type="NCBI Taxonomy" id="2049295"/>
    <lineage>
        <taxon>Bacteria</taxon>
        <taxon>Bacillati</taxon>
        <taxon>Actinomycetota</taxon>
        <taxon>Actinomycetes</taxon>
        <taxon>Propionibacteriales</taxon>
        <taxon>Nocardioidaceae</taxon>
        <taxon>Nocardioides</taxon>
    </lineage>
</organism>
<dbReference type="InterPro" id="IPR044859">
    <property type="entry name" value="Allene_oxi_cyc_Dirigent"/>
</dbReference>
<dbReference type="AlphaFoldDB" id="A0A417Y8C9"/>
<protein>
    <recommendedName>
        <fullName evidence="4">Allene oxide cyclase</fullName>
    </recommendedName>
</protein>
<dbReference type="EMBL" id="QXGH01000009">
    <property type="protein sequence ID" value="RHW28835.1"/>
    <property type="molecule type" value="Genomic_DNA"/>
</dbReference>
<proteinExistence type="predicted"/>
<evidence type="ECO:0008006" key="4">
    <source>
        <dbReference type="Google" id="ProtNLM"/>
    </source>
</evidence>
<accession>A0A417Y8C9</accession>
<sequence length="164" mass="16778">MNKTTAFLAGAAVLAVAATGALTVHPSSVSATDEPADSTTLTFRIAPRGAEDKYIDIGRKGETVGDRFIGALTLRADGAIAGRLQNECVVLDRTYEGHLCTMAILLDGGSITLAGGGVNKAIPNIDGRDGDVFAVTGGTGDYQGADGQLTVSDDGRRITITLVP</sequence>
<gene>
    <name evidence="2" type="ORF">D0Z08_03040</name>
</gene>
<dbReference type="Proteomes" id="UP000283644">
    <property type="component" value="Unassembled WGS sequence"/>
</dbReference>
<keyword evidence="3" id="KW-1185">Reference proteome</keyword>
<evidence type="ECO:0000256" key="1">
    <source>
        <dbReference type="SAM" id="SignalP"/>
    </source>
</evidence>